<dbReference type="Gene3D" id="3.30.200.20">
    <property type="entry name" value="Phosphorylase Kinase, domain 1"/>
    <property type="match status" value="1"/>
</dbReference>
<sequence>MMGAATLDRPRWLRLSELFDQALDLPESARAGWLAGLTEAAGVDASLVEQLTRMLAKAAADTAPDQAASPTGFDALLQHALQQDEEGSINGASDLTGRRMGAWALLCKIGEGGMGQVWLARRADGLYEQEVVVKLLRGDLQQASLSERFARERAVLGRLNHPGIAKLLDAGIEAGLPFLVLEYVDGRTLTEHVRAACPTVAERVTLLIRVAQAVEHAHAQLVVHRDLKPTNVMVSLQGNPKVLDFGIAGLLDDEAPGELTRLSGRGLTLGYAAPEQLSGSALGVAVDVYSLGVLLFELLAGWLPFATEGQSRAVAEHALLHLEAPRLGQLLAERSAGRPEDFARVRGDLEAIVAKALRKDPALRYAGVGAFADDLRRWLAHRPVGARRDDWRHRSSLWLRRNALPATLGGSLALAVLAGLGVSLAQWQRADAAAHQSDQVTLYLTNLLGSASPDLHGGESPNVLQLLEKSRTELGGKFKDEPATKLRLLEVLASTYESLNRFDLAAPLAEEWVGLAVQLYGEDDLRTMEARHKLLQIYNPAGPWDEVIRQIAALRPRVARLVGQESEFMRSLLFMLAQAQMRTGQGAAAELTMQEASVMIERQFPPGSFERAHMSSYKAAILSSQGRWSEALREYRKTEQAQAQISTAHKRHALAWQRSILALQMRLGLYEQVEPRAQAMGAEIDSLLGPGSSLRAALYPEMARYHSDRGEFGEALKARQAVLSGSNGTPRPALVASRAALLHARGMADDAPAAALLAEAQELLTRTAADSRQLGPFRRSEAWLALARTGLLLDDQALATDAIQRLRDDGELHLREDRWLNSQVAQVEGELLRARGDWQGSRKLLAQRVDLLAAGADQAVPAVWQARLDLATTLVMMGDPEAAAALALAASARPPQMPKNHPLDAVLRYLELLEQGGNDASVHRARFGVEQAYGRTSAKLPARLGGVF</sequence>
<keyword evidence="3 7" id="KW-0418">Kinase</keyword>
<dbReference type="SUPFAM" id="SSF48452">
    <property type="entry name" value="TPR-like"/>
    <property type="match status" value="1"/>
</dbReference>
<name>A0ABT5K877_9BURK</name>
<dbReference type="SMART" id="SM00220">
    <property type="entry name" value="S_TKc"/>
    <property type="match status" value="1"/>
</dbReference>
<dbReference type="Gene3D" id="1.10.510.10">
    <property type="entry name" value="Transferase(Phosphotransferase) domain 1"/>
    <property type="match status" value="1"/>
</dbReference>
<keyword evidence="4 5" id="KW-0067">ATP-binding</keyword>
<dbReference type="InterPro" id="IPR011009">
    <property type="entry name" value="Kinase-like_dom_sf"/>
</dbReference>
<dbReference type="PANTHER" id="PTHR43289:SF34">
    <property type="entry name" value="SERINE_THREONINE-PROTEIN KINASE YBDM-RELATED"/>
    <property type="match status" value="1"/>
</dbReference>
<evidence type="ECO:0000256" key="1">
    <source>
        <dbReference type="ARBA" id="ARBA00022679"/>
    </source>
</evidence>
<dbReference type="PROSITE" id="PS00107">
    <property type="entry name" value="PROTEIN_KINASE_ATP"/>
    <property type="match status" value="1"/>
</dbReference>
<dbReference type="PANTHER" id="PTHR43289">
    <property type="entry name" value="MITOGEN-ACTIVATED PROTEIN KINASE KINASE KINASE 20-RELATED"/>
    <property type="match status" value="1"/>
</dbReference>
<evidence type="ECO:0000256" key="3">
    <source>
        <dbReference type="ARBA" id="ARBA00022777"/>
    </source>
</evidence>
<organism evidence="7 8">
    <name type="scientific">Roseateles albus</name>
    <dbReference type="NCBI Taxonomy" id="2987525"/>
    <lineage>
        <taxon>Bacteria</taxon>
        <taxon>Pseudomonadati</taxon>
        <taxon>Pseudomonadota</taxon>
        <taxon>Betaproteobacteria</taxon>
        <taxon>Burkholderiales</taxon>
        <taxon>Sphaerotilaceae</taxon>
        <taxon>Roseateles</taxon>
    </lineage>
</organism>
<evidence type="ECO:0000313" key="8">
    <source>
        <dbReference type="Proteomes" id="UP001221189"/>
    </source>
</evidence>
<accession>A0ABT5K877</accession>
<evidence type="ECO:0000259" key="6">
    <source>
        <dbReference type="PROSITE" id="PS50011"/>
    </source>
</evidence>
<dbReference type="CDD" id="cd14014">
    <property type="entry name" value="STKc_PknB_like"/>
    <property type="match status" value="1"/>
</dbReference>
<evidence type="ECO:0000256" key="5">
    <source>
        <dbReference type="PROSITE-ProRule" id="PRU10141"/>
    </source>
</evidence>
<proteinExistence type="predicted"/>
<dbReference type="Proteomes" id="UP001221189">
    <property type="component" value="Unassembled WGS sequence"/>
</dbReference>
<dbReference type="GO" id="GO:0016301">
    <property type="term" value="F:kinase activity"/>
    <property type="evidence" value="ECO:0007669"/>
    <property type="project" value="UniProtKB-KW"/>
</dbReference>
<dbReference type="EMBL" id="JAQQXT010000001">
    <property type="protein sequence ID" value="MDC8769975.1"/>
    <property type="molecule type" value="Genomic_DNA"/>
</dbReference>
<evidence type="ECO:0000313" key="7">
    <source>
        <dbReference type="EMBL" id="MDC8769975.1"/>
    </source>
</evidence>
<evidence type="ECO:0000256" key="2">
    <source>
        <dbReference type="ARBA" id="ARBA00022741"/>
    </source>
</evidence>
<feature type="domain" description="Protein kinase" evidence="6">
    <location>
        <begin position="103"/>
        <end position="379"/>
    </location>
</feature>
<evidence type="ECO:0000256" key="4">
    <source>
        <dbReference type="ARBA" id="ARBA00022840"/>
    </source>
</evidence>
<dbReference type="PROSITE" id="PS50011">
    <property type="entry name" value="PROTEIN_KINASE_DOM"/>
    <property type="match status" value="1"/>
</dbReference>
<dbReference type="Gene3D" id="1.25.40.10">
    <property type="entry name" value="Tetratricopeptide repeat domain"/>
    <property type="match status" value="2"/>
</dbReference>
<dbReference type="InterPro" id="IPR011990">
    <property type="entry name" value="TPR-like_helical_dom_sf"/>
</dbReference>
<comment type="caution">
    <text evidence="7">The sequence shown here is derived from an EMBL/GenBank/DDBJ whole genome shotgun (WGS) entry which is preliminary data.</text>
</comment>
<gene>
    <name evidence="7" type="ORF">PRZ03_00215</name>
</gene>
<keyword evidence="2 5" id="KW-0547">Nucleotide-binding</keyword>
<reference evidence="7 8" key="1">
    <citation type="submission" date="2022-10" db="EMBL/GenBank/DDBJ databases">
        <title>Paucibacter sp. hw1 Genome sequencing.</title>
        <authorList>
            <person name="Park S."/>
        </authorList>
    </citation>
    <scope>NUCLEOTIDE SEQUENCE [LARGE SCALE GENOMIC DNA]</scope>
    <source>
        <strain evidence="8">hw1</strain>
    </source>
</reference>
<keyword evidence="1" id="KW-0808">Transferase</keyword>
<keyword evidence="8" id="KW-1185">Reference proteome</keyword>
<dbReference type="InterPro" id="IPR017441">
    <property type="entry name" value="Protein_kinase_ATP_BS"/>
</dbReference>
<dbReference type="Pfam" id="PF00069">
    <property type="entry name" value="Pkinase"/>
    <property type="match status" value="1"/>
</dbReference>
<dbReference type="InterPro" id="IPR008271">
    <property type="entry name" value="Ser/Thr_kinase_AS"/>
</dbReference>
<dbReference type="PROSITE" id="PS00108">
    <property type="entry name" value="PROTEIN_KINASE_ST"/>
    <property type="match status" value="1"/>
</dbReference>
<dbReference type="InterPro" id="IPR000719">
    <property type="entry name" value="Prot_kinase_dom"/>
</dbReference>
<feature type="binding site" evidence="5">
    <location>
        <position position="134"/>
    </location>
    <ligand>
        <name>ATP</name>
        <dbReference type="ChEBI" id="CHEBI:30616"/>
    </ligand>
</feature>
<dbReference type="RefSeq" id="WP_273598482.1">
    <property type="nucleotide sequence ID" value="NZ_JAQQXT010000001.1"/>
</dbReference>
<protein>
    <submittedName>
        <fullName evidence="7">Serine/threonine-protein kinase</fullName>
    </submittedName>
</protein>
<dbReference type="SUPFAM" id="SSF56112">
    <property type="entry name" value="Protein kinase-like (PK-like)"/>
    <property type="match status" value="1"/>
</dbReference>